<dbReference type="InterPro" id="IPR016161">
    <property type="entry name" value="Ald_DH/histidinol_DH"/>
</dbReference>
<dbReference type="PROSITE" id="PS00070">
    <property type="entry name" value="ALDEHYDE_DEHYDR_CYS"/>
    <property type="match status" value="1"/>
</dbReference>
<keyword evidence="2 4" id="KW-0560">Oxidoreductase</keyword>
<dbReference type="InterPro" id="IPR016160">
    <property type="entry name" value="Ald_DH_CS_CYS"/>
</dbReference>
<dbReference type="InterPro" id="IPR015590">
    <property type="entry name" value="Aldehyde_DH_dom"/>
</dbReference>
<comment type="similarity">
    <text evidence="1 4">Belongs to the aldehyde dehydrogenase family.</text>
</comment>
<evidence type="ECO:0000259" key="5">
    <source>
        <dbReference type="Pfam" id="PF00171"/>
    </source>
</evidence>
<evidence type="ECO:0000256" key="4">
    <source>
        <dbReference type="RuleBase" id="RU003345"/>
    </source>
</evidence>
<dbReference type="CDD" id="cd07103">
    <property type="entry name" value="ALDH_F5_SSADH_GabD"/>
    <property type="match status" value="1"/>
</dbReference>
<comment type="caution">
    <text evidence="6">The sequence shown here is derived from an EMBL/GenBank/DDBJ whole genome shotgun (WGS) entry which is preliminary data.</text>
</comment>
<dbReference type="InterPro" id="IPR016163">
    <property type="entry name" value="Ald_DH_C"/>
</dbReference>
<dbReference type="FunFam" id="3.40.605.10:FF:000005">
    <property type="entry name" value="Succinate-semialdehyde dehydrogenase I"/>
    <property type="match status" value="1"/>
</dbReference>
<dbReference type="InterPro" id="IPR050740">
    <property type="entry name" value="Aldehyde_DH_Superfamily"/>
</dbReference>
<gene>
    <name evidence="6" type="ORF">FHR70_000841</name>
</gene>
<dbReference type="Pfam" id="PF00171">
    <property type="entry name" value="Aldedh"/>
    <property type="match status" value="1"/>
</dbReference>
<feature type="active site" evidence="3">
    <location>
        <position position="268"/>
    </location>
</feature>
<dbReference type="SUPFAM" id="SSF53720">
    <property type="entry name" value="ALDH-like"/>
    <property type="match status" value="1"/>
</dbReference>
<dbReference type="Gene3D" id="3.40.309.10">
    <property type="entry name" value="Aldehyde Dehydrogenase, Chain A, domain 2"/>
    <property type="match status" value="1"/>
</dbReference>
<dbReference type="PROSITE" id="PS00687">
    <property type="entry name" value="ALDEHYDE_DEHYDR_GLU"/>
    <property type="match status" value="1"/>
</dbReference>
<keyword evidence="7" id="KW-1185">Reference proteome</keyword>
<dbReference type="EC" id="1.2.1.20" evidence="6"/>
<dbReference type="GO" id="GO:0004777">
    <property type="term" value="F:succinate-semialdehyde dehydrogenase (NAD+) activity"/>
    <property type="evidence" value="ECO:0007669"/>
    <property type="project" value="TreeGrafter"/>
</dbReference>
<evidence type="ECO:0000256" key="3">
    <source>
        <dbReference type="PROSITE-ProRule" id="PRU10007"/>
    </source>
</evidence>
<proteinExistence type="inferred from homology"/>
<dbReference type="Proteomes" id="UP000532010">
    <property type="component" value="Unassembled WGS sequence"/>
</dbReference>
<dbReference type="GO" id="GO:0036243">
    <property type="term" value="F:succinate-semialdehyde dehydrogenase (NADP+) activity"/>
    <property type="evidence" value="ECO:0007669"/>
    <property type="project" value="UniProtKB-EC"/>
</dbReference>
<evidence type="ECO:0000256" key="1">
    <source>
        <dbReference type="ARBA" id="ARBA00009986"/>
    </source>
</evidence>
<evidence type="ECO:0000256" key="2">
    <source>
        <dbReference type="ARBA" id="ARBA00023002"/>
    </source>
</evidence>
<dbReference type="NCBIfam" id="TIGR01780">
    <property type="entry name" value="SSADH"/>
    <property type="match status" value="1"/>
</dbReference>
<dbReference type="PANTHER" id="PTHR43353">
    <property type="entry name" value="SUCCINATE-SEMIALDEHYDE DEHYDROGENASE, MITOCHONDRIAL"/>
    <property type="match status" value="1"/>
</dbReference>
<dbReference type="Gene3D" id="3.40.605.10">
    <property type="entry name" value="Aldehyde Dehydrogenase, Chain A, domain 1"/>
    <property type="match status" value="1"/>
</dbReference>
<dbReference type="PANTHER" id="PTHR43353:SF5">
    <property type="entry name" value="SUCCINATE-SEMIALDEHYDE DEHYDROGENASE, MITOCHONDRIAL"/>
    <property type="match status" value="1"/>
</dbReference>
<dbReference type="FunFam" id="3.40.309.10:FF:000004">
    <property type="entry name" value="Succinate-semialdehyde dehydrogenase I"/>
    <property type="match status" value="1"/>
</dbReference>
<dbReference type="InterPro" id="IPR016162">
    <property type="entry name" value="Ald_DH_N"/>
</dbReference>
<organism evidence="6 7">
    <name type="scientific">Microvirga lupini</name>
    <dbReference type="NCBI Taxonomy" id="420324"/>
    <lineage>
        <taxon>Bacteria</taxon>
        <taxon>Pseudomonadati</taxon>
        <taxon>Pseudomonadota</taxon>
        <taxon>Alphaproteobacteria</taxon>
        <taxon>Hyphomicrobiales</taxon>
        <taxon>Methylobacteriaceae</taxon>
        <taxon>Microvirga</taxon>
    </lineage>
</organism>
<dbReference type="EC" id="1.2.1.16" evidence="6"/>
<dbReference type="RefSeq" id="WP_183447386.1">
    <property type="nucleotide sequence ID" value="NZ_JACHWB010000001.1"/>
</dbReference>
<evidence type="ECO:0000313" key="7">
    <source>
        <dbReference type="Proteomes" id="UP000532010"/>
    </source>
</evidence>
<protein>
    <submittedName>
        <fullName evidence="6">Succinate-semialdehyde dehydrogenase/glutarate-semialdehyde dehydrogenase</fullName>
        <ecNumber evidence="6">1.2.1.16</ecNumber>
        <ecNumber evidence="6">1.2.1.20</ecNumber>
        <ecNumber evidence="6">1.2.1.79</ecNumber>
    </submittedName>
</protein>
<accession>A0A7W4VIG7</accession>
<dbReference type="AlphaFoldDB" id="A0A7W4VIG7"/>
<reference evidence="6 7" key="1">
    <citation type="submission" date="2020-08" db="EMBL/GenBank/DDBJ databases">
        <title>The Agave Microbiome: Exploring the role of microbial communities in plant adaptations to desert environments.</title>
        <authorList>
            <person name="Partida-Martinez L.P."/>
        </authorList>
    </citation>
    <scope>NUCLEOTIDE SEQUENCE [LARGE SCALE GENOMIC DNA]</scope>
    <source>
        <strain evidence="6 7">AT3.9</strain>
    </source>
</reference>
<dbReference type="EMBL" id="JACHWB010000001">
    <property type="protein sequence ID" value="MBB3017801.1"/>
    <property type="molecule type" value="Genomic_DNA"/>
</dbReference>
<dbReference type="GO" id="GO:0102810">
    <property type="term" value="F:glutarate-semialdehyde dehydrogenase (NADP+) activity"/>
    <property type="evidence" value="ECO:0007669"/>
    <property type="project" value="UniProtKB-EC"/>
</dbReference>
<evidence type="ECO:0000313" key="6">
    <source>
        <dbReference type="EMBL" id="MBB3017801.1"/>
    </source>
</evidence>
<dbReference type="EC" id="1.2.1.79" evidence="6"/>
<name>A0A7W4VIG7_9HYPH</name>
<sequence length="496" mass="52924">MTAHAKPVDRRVLKLRDPSLLVDRAYVAGEWVGASVGRSFAVTDPFDGAVILELPDLDVEAARQAIDTAHAVQKEWAKRTAKERSAILRRWYDLIIANADDLALILTTEQGKPLAEAKGEVISNAAYIEWFAEEAKRIDGDIIPGASPSQRILVLKQPVGVCAAITPWNFPNGMITRKVGPALAAGCTMVLKPAAQTPLSALALAVLAERAGVPKGAFSVITTTEAKPIGEEFCHNPKVAKITFTGSTNVGRWLMKEAGDSIKRLSLELGGNAPFIVFDDADLDAAVEGALASKFRNAGQTCVCANRIYVQESVAQDFAARLAEKASGLKLGRGTEAGVAMGPLIDERAVAKMEEHVQDALEKGGQVLVGGKRSDLGSTFFEPTVMTGITQAMKVTREETFAPLAPIITFKDEAEVIGMANATEFGLASYFYARDMARVFRVAEALESGMVGVNTPALANEMAPFGGVKQSGLGREGSKYGIEGFLEIKYINLAGL</sequence>
<dbReference type="InterPro" id="IPR029510">
    <property type="entry name" value="Ald_DH_CS_GLU"/>
</dbReference>
<dbReference type="InterPro" id="IPR010102">
    <property type="entry name" value="Succ_semiAld_DH"/>
</dbReference>
<feature type="domain" description="Aldehyde dehydrogenase" evidence="5">
    <location>
        <begin position="31"/>
        <end position="491"/>
    </location>
</feature>
<dbReference type="GO" id="GO:0009450">
    <property type="term" value="P:gamma-aminobutyric acid catabolic process"/>
    <property type="evidence" value="ECO:0007669"/>
    <property type="project" value="InterPro"/>
</dbReference>